<name>A0A1Y6D5Y6_9GAMM</name>
<keyword evidence="3" id="KW-1185">Reference proteome</keyword>
<dbReference type="Pfam" id="PF09722">
    <property type="entry name" value="Xre_MbcA_ParS_C"/>
    <property type="match status" value="1"/>
</dbReference>
<dbReference type="STRING" id="1760988.SAMN02949497_3159"/>
<reference evidence="2 3" key="1">
    <citation type="submission" date="2016-12" db="EMBL/GenBank/DDBJ databases">
        <authorList>
            <person name="Song W.-J."/>
            <person name="Kurnit D.M."/>
        </authorList>
    </citation>
    <scope>NUCLEOTIDE SEQUENCE [LARGE SCALE GENOMIC DNA]</scope>
    <source>
        <strain evidence="2 3">175</strain>
    </source>
</reference>
<evidence type="ECO:0000313" key="3">
    <source>
        <dbReference type="Proteomes" id="UP000192923"/>
    </source>
</evidence>
<evidence type="ECO:0000259" key="1">
    <source>
        <dbReference type="Pfam" id="PF09722"/>
    </source>
</evidence>
<accession>A0A1Y6D5Y6</accession>
<dbReference type="Proteomes" id="UP000192923">
    <property type="component" value="Unassembled WGS sequence"/>
</dbReference>
<feature type="domain" description="Antitoxin Xre/MbcA/ParS-like toxin-binding" evidence="1">
    <location>
        <begin position="27"/>
        <end position="63"/>
    </location>
</feature>
<dbReference type="OrthoDB" id="6166782at2"/>
<proteinExistence type="predicted"/>
<sequence>MANMEPIGFLVRASGESDRLGRILAHAKRVLGARDKASEWLHRPNRALDGTTPLALLDTDNGAA</sequence>
<dbReference type="RefSeq" id="WP_085214298.1">
    <property type="nucleotide sequence ID" value="NZ_FXAM01000001.1"/>
</dbReference>
<dbReference type="AlphaFoldDB" id="A0A1Y6D5Y6"/>
<dbReference type="InterPro" id="IPR024467">
    <property type="entry name" value="Xre/MbcA/ParS-like_toxin-bd"/>
</dbReference>
<protein>
    <recommendedName>
        <fullName evidence="1">Antitoxin Xre/MbcA/ParS-like toxin-binding domain-containing protein</fullName>
    </recommendedName>
</protein>
<evidence type="ECO:0000313" key="2">
    <source>
        <dbReference type="EMBL" id="SMF95784.1"/>
    </source>
</evidence>
<dbReference type="EMBL" id="FXAM01000001">
    <property type="protein sequence ID" value="SMF95784.1"/>
    <property type="molecule type" value="Genomic_DNA"/>
</dbReference>
<organism evidence="2 3">
    <name type="scientific">Methylomagnum ishizawai</name>
    <dbReference type="NCBI Taxonomy" id="1760988"/>
    <lineage>
        <taxon>Bacteria</taxon>
        <taxon>Pseudomonadati</taxon>
        <taxon>Pseudomonadota</taxon>
        <taxon>Gammaproteobacteria</taxon>
        <taxon>Methylococcales</taxon>
        <taxon>Methylococcaceae</taxon>
        <taxon>Methylomagnum</taxon>
    </lineage>
</organism>
<gene>
    <name evidence="2" type="ORF">SAMN02949497_3159</name>
</gene>